<keyword evidence="1" id="KW-0812">Transmembrane</keyword>
<evidence type="ECO:0000313" key="3">
    <source>
        <dbReference type="Proteomes" id="UP000278542"/>
    </source>
</evidence>
<keyword evidence="1" id="KW-0472">Membrane</keyword>
<keyword evidence="1" id="KW-1133">Transmembrane helix</keyword>
<evidence type="ECO:0000313" key="2">
    <source>
        <dbReference type="EMBL" id="RKS84475.1"/>
    </source>
</evidence>
<proteinExistence type="predicted"/>
<evidence type="ECO:0000256" key="1">
    <source>
        <dbReference type="SAM" id="Phobius"/>
    </source>
</evidence>
<organism evidence="2 3">
    <name type="scientific">Orbus hercynius</name>
    <dbReference type="NCBI Taxonomy" id="593135"/>
    <lineage>
        <taxon>Bacteria</taxon>
        <taxon>Pseudomonadati</taxon>
        <taxon>Pseudomonadota</taxon>
        <taxon>Gammaproteobacteria</taxon>
        <taxon>Orbales</taxon>
        <taxon>Orbaceae</taxon>
        <taxon>Orbus</taxon>
    </lineage>
</organism>
<dbReference type="AlphaFoldDB" id="A0A495RAN6"/>
<feature type="transmembrane region" description="Helical" evidence="1">
    <location>
        <begin position="21"/>
        <end position="45"/>
    </location>
</feature>
<dbReference type="OrthoDB" id="7058653at2"/>
<reference evidence="2 3" key="1">
    <citation type="submission" date="2018-10" db="EMBL/GenBank/DDBJ databases">
        <title>Genomic Encyclopedia of Type Strains, Phase IV (KMG-IV): sequencing the most valuable type-strain genomes for metagenomic binning, comparative biology and taxonomic classification.</title>
        <authorList>
            <person name="Goeker M."/>
        </authorList>
    </citation>
    <scope>NUCLEOTIDE SEQUENCE [LARGE SCALE GENOMIC DNA]</scope>
    <source>
        <strain evidence="2 3">DSM 22228</strain>
    </source>
</reference>
<feature type="transmembrane region" description="Helical" evidence="1">
    <location>
        <begin position="51"/>
        <end position="73"/>
    </location>
</feature>
<sequence>MPVDLTKLPQPLPPLQKFSGWFWAMLLFAFVVAGGLITLIVSFFYSLSDLLLILCAVVVPIGLWVFSLLYGIYYRGYREAYIKQWNINRNGRREHLIDYARRGLYVLSHSVLTRYGESGNANGVTSNSYSINGDNFGNDNELISYKQQKSYLDITPSNFDARLEALFIQWCNEYQSLLTALPNNLQIHVRLFIETPTKIENIEALWQRTFGKLICPASIMVNSPCRGTLFTQVWLDNSDYDDDLLLLINARLFAFPIKNDAEEALIMLLAGEQAIKKLTEVVNTDKIAKIYRSEQTGELAKTLDHALLWGAKHSASYDGVWYSGISTQQNIDIMNYFNQIEFDPGSIFNIDTTIGNAKHSAYFFALALAVEHTLSTGNKQLIVVGEPDITASVVATITNNNQK</sequence>
<name>A0A495RAN6_9GAMM</name>
<accession>A0A495RAN6</accession>
<gene>
    <name evidence="2" type="ORF">DES39_2151</name>
</gene>
<dbReference type="Proteomes" id="UP000278542">
    <property type="component" value="Unassembled WGS sequence"/>
</dbReference>
<dbReference type="RefSeq" id="WP_121145980.1">
    <property type="nucleotide sequence ID" value="NZ_RBWY01000006.1"/>
</dbReference>
<keyword evidence="3" id="KW-1185">Reference proteome</keyword>
<comment type="caution">
    <text evidence="2">The sequence shown here is derived from an EMBL/GenBank/DDBJ whole genome shotgun (WGS) entry which is preliminary data.</text>
</comment>
<dbReference type="EMBL" id="RBWY01000006">
    <property type="protein sequence ID" value="RKS84475.1"/>
    <property type="molecule type" value="Genomic_DNA"/>
</dbReference>
<protein>
    <submittedName>
        <fullName evidence="2">Uncharacterized protein</fullName>
    </submittedName>
</protein>